<comment type="similarity">
    <text evidence="1">Belongs to the universal ribosomal protein uS10 family.</text>
</comment>
<dbReference type="Proteomes" id="UP000717585">
    <property type="component" value="Unassembled WGS sequence"/>
</dbReference>
<name>A0A8J6B1X7_9EUKA</name>
<evidence type="ECO:0000256" key="3">
    <source>
        <dbReference type="ARBA" id="ARBA00023274"/>
    </source>
</evidence>
<sequence length="135" mass="15554">MFSSMTSNWPLLFFTQKRAFCRSMDQKKGTIEGAEMKRIRVTLTSRNVKHLEKVCTDLVAGAKRKDIKVRGPVRMPTKNLSITTRKTPCGQGSKTWEHYEMHISKRVVDFHCPSDMVRQVTKITIEPDVDVEVQL</sequence>
<dbReference type="GO" id="GO:0003723">
    <property type="term" value="F:RNA binding"/>
    <property type="evidence" value="ECO:0007669"/>
    <property type="project" value="InterPro"/>
</dbReference>
<gene>
    <name evidence="6" type="ORF">J8273_7428</name>
</gene>
<dbReference type="GO" id="GO:0015935">
    <property type="term" value="C:small ribosomal subunit"/>
    <property type="evidence" value="ECO:0007669"/>
    <property type="project" value="InterPro"/>
</dbReference>
<comment type="caution">
    <text evidence="6">The sequence shown here is derived from an EMBL/GenBank/DDBJ whole genome shotgun (WGS) entry which is preliminary data.</text>
</comment>
<reference evidence="6" key="1">
    <citation type="submission" date="2021-05" db="EMBL/GenBank/DDBJ databases">
        <title>A free-living protist that lacks canonical eukaryotic 1 DNA replication and segregation systems.</title>
        <authorList>
            <person name="Salas-Leiva D.E."/>
            <person name="Tromer E.C."/>
            <person name="Curtis B.A."/>
            <person name="Jerlstrom-Hultqvist J."/>
            <person name="Kolisko M."/>
            <person name="Yi Z."/>
            <person name="Salas-Leiva J.S."/>
            <person name="Gallot-Lavallee L."/>
            <person name="Kops G.J.P.L."/>
            <person name="Archibald J.M."/>
            <person name="Simpson A.G.B."/>
            <person name="Roger A.J."/>
        </authorList>
    </citation>
    <scope>NUCLEOTIDE SEQUENCE</scope>
    <source>
        <strain evidence="6">BICM</strain>
    </source>
</reference>
<dbReference type="Gene3D" id="3.30.70.600">
    <property type="entry name" value="Ribosomal protein S10 domain"/>
    <property type="match status" value="1"/>
</dbReference>
<proteinExistence type="inferred from homology"/>
<dbReference type="GO" id="GO:0003735">
    <property type="term" value="F:structural constituent of ribosome"/>
    <property type="evidence" value="ECO:0007669"/>
    <property type="project" value="InterPro"/>
</dbReference>
<dbReference type="OrthoDB" id="10248551at2759"/>
<keyword evidence="3" id="KW-0687">Ribonucleoprotein</keyword>
<dbReference type="NCBIfam" id="TIGR01046">
    <property type="entry name" value="uS10_euk_arch"/>
    <property type="match status" value="1"/>
</dbReference>
<evidence type="ECO:0000313" key="7">
    <source>
        <dbReference type="Proteomes" id="UP000717585"/>
    </source>
</evidence>
<dbReference type="SUPFAM" id="SSF54999">
    <property type="entry name" value="Ribosomal protein S10"/>
    <property type="match status" value="1"/>
</dbReference>
<dbReference type="InterPro" id="IPR005729">
    <property type="entry name" value="Ribosomal_uS10_euk/arc"/>
</dbReference>
<dbReference type="PANTHER" id="PTHR11700">
    <property type="entry name" value="30S RIBOSOMAL PROTEIN S10 FAMILY MEMBER"/>
    <property type="match status" value="1"/>
</dbReference>
<dbReference type="EMBL" id="JAHDYR010000062">
    <property type="protein sequence ID" value="KAG9391154.1"/>
    <property type="molecule type" value="Genomic_DNA"/>
</dbReference>
<dbReference type="PROSITE" id="PS00361">
    <property type="entry name" value="RIBOSOMAL_S10"/>
    <property type="match status" value="1"/>
</dbReference>
<dbReference type="AlphaFoldDB" id="A0A8J6B1X7"/>
<evidence type="ECO:0000259" key="5">
    <source>
        <dbReference type="SMART" id="SM01403"/>
    </source>
</evidence>
<dbReference type="InterPro" id="IPR018268">
    <property type="entry name" value="Ribosomal_uS10_CS"/>
</dbReference>
<dbReference type="InterPro" id="IPR027486">
    <property type="entry name" value="Ribosomal_uS10_dom"/>
</dbReference>
<dbReference type="FunFam" id="3.30.70.600:FF:000004">
    <property type="entry name" value="30S ribosomal protein S10"/>
    <property type="match status" value="1"/>
</dbReference>
<keyword evidence="2 6" id="KW-0689">Ribosomal protein</keyword>
<keyword evidence="7" id="KW-1185">Reference proteome</keyword>
<dbReference type="SMART" id="SM01403">
    <property type="entry name" value="Ribosomal_S10"/>
    <property type="match status" value="1"/>
</dbReference>
<dbReference type="Pfam" id="PF00338">
    <property type="entry name" value="Ribosomal_S10"/>
    <property type="match status" value="1"/>
</dbReference>
<organism evidence="6 7">
    <name type="scientific">Carpediemonas membranifera</name>
    <dbReference type="NCBI Taxonomy" id="201153"/>
    <lineage>
        <taxon>Eukaryota</taxon>
        <taxon>Metamonada</taxon>
        <taxon>Carpediemonas-like organisms</taxon>
        <taxon>Carpediemonas</taxon>
    </lineage>
</organism>
<accession>A0A8J6B1X7</accession>
<dbReference type="InterPro" id="IPR036838">
    <property type="entry name" value="Ribosomal_uS10_dom_sf"/>
</dbReference>
<evidence type="ECO:0000313" key="6">
    <source>
        <dbReference type="EMBL" id="KAG9391154.1"/>
    </source>
</evidence>
<dbReference type="PRINTS" id="PR00971">
    <property type="entry name" value="RIBOSOMALS10"/>
</dbReference>
<evidence type="ECO:0000256" key="4">
    <source>
        <dbReference type="ARBA" id="ARBA00035162"/>
    </source>
</evidence>
<dbReference type="InterPro" id="IPR001848">
    <property type="entry name" value="Ribosomal_uS10"/>
</dbReference>
<feature type="domain" description="Small ribosomal subunit protein uS10" evidence="5">
    <location>
        <begin position="40"/>
        <end position="134"/>
    </location>
</feature>
<evidence type="ECO:0000256" key="2">
    <source>
        <dbReference type="ARBA" id="ARBA00022980"/>
    </source>
</evidence>
<dbReference type="GO" id="GO:0006412">
    <property type="term" value="P:translation"/>
    <property type="evidence" value="ECO:0007669"/>
    <property type="project" value="InterPro"/>
</dbReference>
<protein>
    <recommendedName>
        <fullName evidence="4">Small ribosomal subunit protein uS10</fullName>
    </recommendedName>
</protein>
<dbReference type="HAMAP" id="MF_00508">
    <property type="entry name" value="Ribosomal_uS10"/>
    <property type="match status" value="1"/>
</dbReference>
<evidence type="ECO:0000256" key="1">
    <source>
        <dbReference type="ARBA" id="ARBA00007102"/>
    </source>
</evidence>